<feature type="transmembrane region" description="Helical" evidence="1">
    <location>
        <begin position="105"/>
        <end position="123"/>
    </location>
</feature>
<feature type="transmembrane region" description="Helical" evidence="1">
    <location>
        <begin position="71"/>
        <end position="93"/>
    </location>
</feature>
<dbReference type="Proteomes" id="UP000325385">
    <property type="component" value="Chromosome"/>
</dbReference>
<proteinExistence type="predicted"/>
<dbReference type="EMBL" id="CP032228">
    <property type="protein sequence ID" value="QFI61941.1"/>
    <property type="molecule type" value="Genomic_DNA"/>
</dbReference>
<dbReference type="GeneID" id="69695773"/>
<sequence length="150" mass="15799">MQSVPALPRWLGLAGLLPQFTCLAVLYAGPAEWREAALAIAFAYAALILSFLGGMWWGIAAAAPAAQRRKALGWLWIAAVLPSLVALACFLPWALDWAWPEPSLVMLGGALLVTLGVDAKLGALAPRWWMALRVPLSTGLGLATIAAALA</sequence>
<feature type="transmembrane region" description="Helical" evidence="1">
    <location>
        <begin position="38"/>
        <end position="59"/>
    </location>
</feature>
<dbReference type="AlphaFoldDB" id="A0A5P6N7G0"/>
<name>A0A5P6N7G0_9SPHN</name>
<gene>
    <name evidence="2" type="ORF">D0Y83_00565</name>
</gene>
<accession>A0A5P6N7G0</accession>
<keyword evidence="1" id="KW-0472">Membrane</keyword>
<organism evidence="2 3">
    <name type="scientific">Qipengyuania flava</name>
    <dbReference type="NCBI Taxonomy" id="192812"/>
    <lineage>
        <taxon>Bacteria</taxon>
        <taxon>Pseudomonadati</taxon>
        <taxon>Pseudomonadota</taxon>
        <taxon>Alphaproteobacteria</taxon>
        <taxon>Sphingomonadales</taxon>
        <taxon>Erythrobacteraceae</taxon>
        <taxon>Qipengyuania</taxon>
    </lineage>
</organism>
<keyword evidence="1" id="KW-0812">Transmembrane</keyword>
<evidence type="ECO:0000256" key="1">
    <source>
        <dbReference type="SAM" id="Phobius"/>
    </source>
</evidence>
<protein>
    <submittedName>
        <fullName evidence="2">DUF3429 family protein</fullName>
    </submittedName>
</protein>
<dbReference type="InterPro" id="IPR021836">
    <property type="entry name" value="DUF3429"/>
</dbReference>
<keyword evidence="1" id="KW-1133">Transmembrane helix</keyword>
<evidence type="ECO:0000313" key="3">
    <source>
        <dbReference type="Proteomes" id="UP000325385"/>
    </source>
</evidence>
<reference evidence="3" key="1">
    <citation type="submission" date="2018-09" db="EMBL/GenBank/DDBJ databases">
        <title>Nocardia yunnanensis sp. nov., an actinomycete isolated from a soil sample.</title>
        <authorList>
            <person name="Zhang J."/>
        </authorList>
    </citation>
    <scope>NUCLEOTIDE SEQUENCE [LARGE SCALE GENOMIC DNA]</scope>
    <source>
        <strain evidence="3">21-3</strain>
    </source>
</reference>
<dbReference type="PANTHER" id="PTHR15887">
    <property type="entry name" value="TRANSMEMBRANE PROTEIN 69"/>
    <property type="match status" value="1"/>
</dbReference>
<dbReference type="PANTHER" id="PTHR15887:SF1">
    <property type="entry name" value="TRANSMEMBRANE PROTEIN 69"/>
    <property type="match status" value="1"/>
</dbReference>
<evidence type="ECO:0000313" key="2">
    <source>
        <dbReference type="EMBL" id="QFI61941.1"/>
    </source>
</evidence>
<dbReference type="Pfam" id="PF11911">
    <property type="entry name" value="DUF3429"/>
    <property type="match status" value="1"/>
</dbReference>
<dbReference type="RefSeq" id="WP_151884709.1">
    <property type="nucleotide sequence ID" value="NZ_CP032228.1"/>
</dbReference>